<protein>
    <submittedName>
        <fullName evidence="1">Vacuolar calcium ion transporter</fullName>
    </submittedName>
</protein>
<evidence type="ECO:0000313" key="1">
    <source>
        <dbReference type="EMBL" id="VWO97936.1"/>
    </source>
</evidence>
<sequence>MFNIHRPTAPMAMASSASLPSPEVLAAAAALNVYDDTGHEVSFASLIKDHKTIVVFIRLYFLWRFSQLSESLNCSSLLYSVYNYNPQATSGVVAAKYVLCALSPLNHSAYRDSPPDIAICHPARLGCGDWKLIRIIAVRKPSDLGSPDTQLSCSHRALLSTWTKYDRTGLTDFKGAMYADPSRKLYHTFGLIETLDRTPAGQEKRSYLGRSLIGNVLTSIWVRTFASSHRPPSSYRIADMGIPFGGSEN</sequence>
<reference evidence="1" key="1">
    <citation type="submission" date="2019-10" db="EMBL/GenBank/DDBJ databases">
        <authorList>
            <person name="Nor Muhammad N."/>
        </authorList>
    </citation>
    <scope>NUCLEOTIDE SEQUENCE</scope>
</reference>
<gene>
    <name evidence="1" type="primary">G4NCW8</name>
</gene>
<dbReference type="EMBL" id="LR726619">
    <property type="protein sequence ID" value="VWO97936.1"/>
    <property type="molecule type" value="Genomic_DNA"/>
</dbReference>
<name>A0A5K1JYX5_9APHY</name>
<organism evidence="1">
    <name type="scientific">Ganoderma boninense</name>
    <dbReference type="NCBI Taxonomy" id="34458"/>
    <lineage>
        <taxon>Eukaryota</taxon>
        <taxon>Fungi</taxon>
        <taxon>Dikarya</taxon>
        <taxon>Basidiomycota</taxon>
        <taxon>Agaricomycotina</taxon>
        <taxon>Agaricomycetes</taxon>
        <taxon>Polyporales</taxon>
        <taxon>Polyporaceae</taxon>
        <taxon>Ganoderma</taxon>
    </lineage>
</organism>
<accession>A0A5K1JYX5</accession>
<dbReference type="AlphaFoldDB" id="A0A5K1JYX5"/>
<proteinExistence type="predicted"/>